<dbReference type="EMBL" id="LGRX02022278">
    <property type="protein sequence ID" value="KAK3255783.1"/>
    <property type="molecule type" value="Genomic_DNA"/>
</dbReference>
<sequence length="337" mass="38433">MESAFGSTLVAKKVSDTIAQPFRDVEGEYNLEHLEPEELEDYILKKSLFFVETSDNSQSLLHWAEEIQRAKLTRFLMNPKFIKRTIEKVKRVRGCVQTLLETIKGILNVDYSKKRQLGTVSALQVVLPSVLTVNPDELYCDELGNVDQVDDPRYVLPELSVFLLGQLTVMGIGTGVQMPSYVQENMVDVMSQLWKNMREETMACEEIPAVMDSSHSLLMTWSRTRSTQLSDCKYVMQGLTCIQGLVRRVLELYPNVIGYPKYGEIRYELQRLQKRLQLYNGHYKQLQAKHMHSSLPTPPPKPGLMLDTTTGYLRSQLLLQRAPDKVRAPVCISAIAT</sequence>
<reference evidence="1 2" key="1">
    <citation type="journal article" date="2015" name="Genome Biol. Evol.">
        <title>Comparative Genomics of a Bacterivorous Green Alga Reveals Evolutionary Causalities and Consequences of Phago-Mixotrophic Mode of Nutrition.</title>
        <authorList>
            <person name="Burns J.A."/>
            <person name="Paasch A."/>
            <person name="Narechania A."/>
            <person name="Kim E."/>
        </authorList>
    </citation>
    <scope>NUCLEOTIDE SEQUENCE [LARGE SCALE GENOMIC DNA]</scope>
    <source>
        <strain evidence="1 2">PLY_AMNH</strain>
    </source>
</reference>
<protein>
    <submittedName>
        <fullName evidence="1">Uncharacterized protein</fullName>
    </submittedName>
</protein>
<dbReference type="AlphaFoldDB" id="A0AAE0KPD1"/>
<evidence type="ECO:0000313" key="1">
    <source>
        <dbReference type="EMBL" id="KAK3255783.1"/>
    </source>
</evidence>
<evidence type="ECO:0000313" key="2">
    <source>
        <dbReference type="Proteomes" id="UP001190700"/>
    </source>
</evidence>
<proteinExistence type="predicted"/>
<keyword evidence="2" id="KW-1185">Reference proteome</keyword>
<feature type="non-terminal residue" evidence="1">
    <location>
        <position position="337"/>
    </location>
</feature>
<name>A0AAE0KPD1_9CHLO</name>
<gene>
    <name evidence="1" type="ORF">CYMTET_35057</name>
</gene>
<organism evidence="1 2">
    <name type="scientific">Cymbomonas tetramitiformis</name>
    <dbReference type="NCBI Taxonomy" id="36881"/>
    <lineage>
        <taxon>Eukaryota</taxon>
        <taxon>Viridiplantae</taxon>
        <taxon>Chlorophyta</taxon>
        <taxon>Pyramimonadophyceae</taxon>
        <taxon>Pyramimonadales</taxon>
        <taxon>Pyramimonadaceae</taxon>
        <taxon>Cymbomonas</taxon>
    </lineage>
</organism>
<comment type="caution">
    <text evidence="1">The sequence shown here is derived from an EMBL/GenBank/DDBJ whole genome shotgun (WGS) entry which is preliminary data.</text>
</comment>
<accession>A0AAE0KPD1</accession>
<dbReference type="Proteomes" id="UP001190700">
    <property type="component" value="Unassembled WGS sequence"/>
</dbReference>